<keyword evidence="3" id="KW-1185">Reference proteome</keyword>
<organism evidence="2 3">
    <name type="scientific">Cycloclasticus pugetii</name>
    <dbReference type="NCBI Taxonomy" id="34068"/>
    <lineage>
        <taxon>Bacteria</taxon>
        <taxon>Pseudomonadati</taxon>
        <taxon>Pseudomonadota</taxon>
        <taxon>Gammaproteobacteria</taxon>
        <taxon>Thiotrichales</taxon>
        <taxon>Piscirickettsiaceae</taxon>
        <taxon>Cycloclasticus</taxon>
    </lineage>
</organism>
<dbReference type="InterPro" id="IPR007138">
    <property type="entry name" value="ABM_dom"/>
</dbReference>
<keyword evidence="2" id="KW-0503">Monooxygenase</keyword>
<dbReference type="AlphaFoldDB" id="A0AB33YYT2"/>
<reference evidence="2 3" key="1">
    <citation type="journal article" date="2013" name="Genome Announc.">
        <title>Genome Sequence of the Pyrene- and Fluoranthene-Degrading Bacterium Cycloclasticus sp. Strain PY97M.</title>
        <authorList>
            <person name="Cui Z."/>
            <person name="Xu G."/>
            <person name="Li Q."/>
            <person name="Gao W."/>
            <person name="Zheng L."/>
        </authorList>
    </citation>
    <scope>NUCLEOTIDE SEQUENCE [LARGE SCALE GENOMIC DNA]</scope>
    <source>
        <strain evidence="2 3">PY97M</strain>
    </source>
</reference>
<evidence type="ECO:0000259" key="1">
    <source>
        <dbReference type="PROSITE" id="PS51725"/>
    </source>
</evidence>
<sequence length="97" mass="11023">MSINVILNLQVSTENRETLLNTFEAILPDTRAFKGCQEIVVTSNDDDPLNIVVLEKWDSREDHKSYMAWRSERGDLEKLGTLLTAPPTTKYLTPTTI</sequence>
<dbReference type="GO" id="GO:0004497">
    <property type="term" value="F:monooxygenase activity"/>
    <property type="evidence" value="ECO:0007669"/>
    <property type="project" value="UniProtKB-KW"/>
</dbReference>
<dbReference type="Proteomes" id="UP000015462">
    <property type="component" value="Unassembled WGS sequence"/>
</dbReference>
<evidence type="ECO:0000313" key="2">
    <source>
        <dbReference type="EMBL" id="EPD12284.1"/>
    </source>
</evidence>
<gene>
    <name evidence="2" type="ORF">L196_10789</name>
</gene>
<dbReference type="Pfam" id="PF03992">
    <property type="entry name" value="ABM"/>
    <property type="match status" value="1"/>
</dbReference>
<dbReference type="EMBL" id="ASHL01000012">
    <property type="protein sequence ID" value="EPD12284.1"/>
    <property type="molecule type" value="Genomic_DNA"/>
</dbReference>
<dbReference type="SUPFAM" id="SSF54909">
    <property type="entry name" value="Dimeric alpha+beta barrel"/>
    <property type="match status" value="1"/>
</dbReference>
<dbReference type="InterPro" id="IPR011008">
    <property type="entry name" value="Dimeric_a/b-barrel"/>
</dbReference>
<proteinExistence type="predicted"/>
<feature type="domain" description="ABM" evidence="1">
    <location>
        <begin position="3"/>
        <end position="91"/>
    </location>
</feature>
<evidence type="ECO:0000313" key="3">
    <source>
        <dbReference type="Proteomes" id="UP000015462"/>
    </source>
</evidence>
<accession>A0AB33YYT2</accession>
<keyword evidence="2" id="KW-0560">Oxidoreductase</keyword>
<comment type="caution">
    <text evidence="2">The sequence shown here is derived from an EMBL/GenBank/DDBJ whole genome shotgun (WGS) entry which is preliminary data.</text>
</comment>
<dbReference type="PROSITE" id="PS51725">
    <property type="entry name" value="ABM"/>
    <property type="match status" value="1"/>
</dbReference>
<dbReference type="Gene3D" id="3.30.70.100">
    <property type="match status" value="1"/>
</dbReference>
<protein>
    <submittedName>
        <fullName evidence="2">Antibiotic biosynthesis monooxygenase subfamily protein</fullName>
    </submittedName>
</protein>
<name>A0AB33YYT2_9GAMM</name>